<feature type="transmembrane region" description="Helical" evidence="1">
    <location>
        <begin position="67"/>
        <end position="91"/>
    </location>
</feature>
<dbReference type="InterPro" id="IPR036526">
    <property type="entry name" value="C-N_Hydrolase_sf"/>
</dbReference>
<keyword evidence="1" id="KW-1133">Transmembrane helix</keyword>
<feature type="transmembrane region" description="Helical" evidence="1">
    <location>
        <begin position="135"/>
        <end position="155"/>
    </location>
</feature>
<dbReference type="EMBL" id="CABQ01000322">
    <property type="protein sequence ID" value="CBI09131.1"/>
    <property type="molecule type" value="Genomic_DNA"/>
</dbReference>
<feature type="transmembrane region" description="Helical" evidence="1">
    <location>
        <begin position="192"/>
        <end position="211"/>
    </location>
</feature>
<dbReference type="AlphaFoldDB" id="E6QPG0"/>
<dbReference type="SUPFAM" id="SSF56317">
    <property type="entry name" value="Carbon-nitrogen hydrolase"/>
    <property type="match status" value="1"/>
</dbReference>
<feature type="transmembrane region" description="Helical" evidence="1">
    <location>
        <begin position="161"/>
        <end position="185"/>
    </location>
</feature>
<comment type="caution">
    <text evidence="2">The sequence shown here is derived from an EMBL/GenBank/DDBJ whole genome shotgun (WGS) entry which is preliminary data.</text>
</comment>
<name>E6QPG0_9ZZZZ</name>
<keyword evidence="1" id="KW-0472">Membrane</keyword>
<gene>
    <name evidence="2" type="ORF">CARN6_2685</name>
</gene>
<evidence type="ECO:0000313" key="2">
    <source>
        <dbReference type="EMBL" id="CBI09131.1"/>
    </source>
</evidence>
<feature type="transmembrane region" description="Helical" evidence="1">
    <location>
        <begin position="103"/>
        <end position="128"/>
    </location>
</feature>
<proteinExistence type="predicted"/>
<keyword evidence="1" id="KW-0812">Transmembrane</keyword>
<evidence type="ECO:0000256" key="1">
    <source>
        <dbReference type="SAM" id="Phobius"/>
    </source>
</evidence>
<reference evidence="2" key="1">
    <citation type="submission" date="2009-10" db="EMBL/GenBank/DDBJ databases">
        <title>Diversity of trophic interactions inside an arsenic-rich microbial ecosystem.</title>
        <authorList>
            <person name="Bertin P.N."/>
            <person name="Heinrich-Salmeron A."/>
            <person name="Pelletier E."/>
            <person name="Goulhen-Chollet F."/>
            <person name="Arsene-Ploetze F."/>
            <person name="Gallien S."/>
            <person name="Calteau A."/>
            <person name="Vallenet D."/>
            <person name="Casiot C."/>
            <person name="Chane-Woon-Ming B."/>
            <person name="Giloteaux L."/>
            <person name="Barakat M."/>
            <person name="Bonnefoy V."/>
            <person name="Bruneel O."/>
            <person name="Chandler M."/>
            <person name="Cleiss J."/>
            <person name="Duran R."/>
            <person name="Elbaz-Poulichet F."/>
            <person name="Fonknechten N."/>
            <person name="Lauga B."/>
            <person name="Mornico D."/>
            <person name="Ortet P."/>
            <person name="Schaeffer C."/>
            <person name="Siguier P."/>
            <person name="Alexander Thil Smith A."/>
            <person name="Van Dorsselaer A."/>
            <person name="Weissenbach J."/>
            <person name="Medigue C."/>
            <person name="Le Paslier D."/>
        </authorList>
    </citation>
    <scope>NUCLEOTIDE SEQUENCE</scope>
</reference>
<sequence length="439" mass="46626">MFCCHAAYPGVHATSEIAVQPHSFLAPALSLLRRITPRRLLSVLLPAVAALSWTLRSKPCGVVLSPLLIVGVMLADGPRWRFLAALAYFGVGGAALPDEVQSFFGTGWIVGVGLWWLSAALLALPWAWASRGWRVVVVLLIEAVPPLGLFGWLSPLAVAGVFYPGLGLLGFALGLAILWTLAVLVQAESSTSAITLSMVASAALSGVSVWANAADTPPVAPAGWVGVSTRVGHETDDVMAEVGRNQRWINQAAGVVRAEAKSKSTAGARNKRVVVVLPEDVAGTWGPGTAAQVRAAMRPGDVWLVGASVPGARRWDGGYRDAVVGLGDRGSALLFASPAPVPGGMWKPWDGARSYPMRRWEPVQTIAGVRTWASICYDQGITWPWLQALVQRPAVVLRVSNYWYEPAGAVAPRVEAATTQMWARLMGAAVVTAVNRAER</sequence>
<accession>E6QPG0</accession>
<organism evidence="2">
    <name type="scientific">mine drainage metagenome</name>
    <dbReference type="NCBI Taxonomy" id="410659"/>
    <lineage>
        <taxon>unclassified sequences</taxon>
        <taxon>metagenomes</taxon>
        <taxon>ecological metagenomes</taxon>
    </lineage>
</organism>
<protein>
    <submittedName>
        <fullName evidence="2">Putative TraB</fullName>
    </submittedName>
</protein>